<dbReference type="GO" id="GO:0015074">
    <property type="term" value="P:DNA integration"/>
    <property type="evidence" value="ECO:0007669"/>
    <property type="project" value="UniProtKB-KW"/>
</dbReference>
<keyword evidence="3 4" id="KW-0238">DNA-binding</keyword>
<dbReference type="EMBL" id="RCZK01000001">
    <property type="protein sequence ID" value="TPG15356.1"/>
    <property type="molecule type" value="Genomic_DNA"/>
</dbReference>
<dbReference type="Pfam" id="PF13356">
    <property type="entry name" value="Arm-DNA-bind_3"/>
    <property type="match status" value="1"/>
</dbReference>
<evidence type="ECO:0000313" key="8">
    <source>
        <dbReference type="EMBL" id="TPG15356.1"/>
    </source>
</evidence>
<feature type="region of interest" description="Disordered" evidence="5">
    <location>
        <begin position="1"/>
        <end position="22"/>
    </location>
</feature>
<dbReference type="Proteomes" id="UP000318413">
    <property type="component" value="Unassembled WGS sequence"/>
</dbReference>
<comment type="caution">
    <text evidence="8">The sequence shown here is derived from an EMBL/GenBank/DDBJ whole genome shotgun (WGS) entry which is preliminary data.</text>
</comment>
<keyword evidence="2" id="KW-0229">DNA integration</keyword>
<dbReference type="PROSITE" id="PS51898">
    <property type="entry name" value="TYR_RECOMBINASE"/>
    <property type="match status" value="1"/>
</dbReference>
<reference evidence="8 9" key="1">
    <citation type="journal article" date="2019" name="Environ. Microbiol.">
        <title>Species interactions and distinct microbial communities in high Arctic permafrost affected cryosols are associated with the CH4 and CO2 gas fluxes.</title>
        <authorList>
            <person name="Altshuler I."/>
            <person name="Hamel J."/>
            <person name="Turney S."/>
            <person name="Magnuson E."/>
            <person name="Levesque R."/>
            <person name="Greer C."/>
            <person name="Whyte L.G."/>
        </authorList>
    </citation>
    <scope>NUCLEOTIDE SEQUENCE [LARGE SCALE GENOMIC DNA]</scope>
    <source>
        <strain evidence="8 9">S5.1</strain>
    </source>
</reference>
<evidence type="ECO:0000259" key="6">
    <source>
        <dbReference type="PROSITE" id="PS51898"/>
    </source>
</evidence>
<dbReference type="InterPro" id="IPR050808">
    <property type="entry name" value="Phage_Integrase"/>
</dbReference>
<protein>
    <submittedName>
        <fullName evidence="8">DUF4102 domain-containing protein</fullName>
    </submittedName>
</protein>
<gene>
    <name evidence="8" type="ORF">EAH84_00660</name>
</gene>
<dbReference type="InterPro" id="IPR025166">
    <property type="entry name" value="Integrase_DNA_bind_dom"/>
</dbReference>
<dbReference type="Pfam" id="PF22022">
    <property type="entry name" value="Phage_int_M"/>
    <property type="match status" value="1"/>
</dbReference>
<dbReference type="CDD" id="cd00801">
    <property type="entry name" value="INT_P4_C"/>
    <property type="match status" value="1"/>
</dbReference>
<dbReference type="GO" id="GO:0003677">
    <property type="term" value="F:DNA binding"/>
    <property type="evidence" value="ECO:0007669"/>
    <property type="project" value="UniProtKB-UniRule"/>
</dbReference>
<dbReference type="OrthoDB" id="7388552at2"/>
<comment type="similarity">
    <text evidence="1">Belongs to the 'phage' integrase family.</text>
</comment>
<feature type="domain" description="Tyr recombinase" evidence="6">
    <location>
        <begin position="214"/>
        <end position="423"/>
    </location>
</feature>
<dbReference type="PANTHER" id="PTHR30629:SF2">
    <property type="entry name" value="PROPHAGE INTEGRASE INTS-RELATED"/>
    <property type="match status" value="1"/>
</dbReference>
<dbReference type="InterPro" id="IPR002104">
    <property type="entry name" value="Integrase_catalytic"/>
</dbReference>
<evidence type="ECO:0000259" key="7">
    <source>
        <dbReference type="PROSITE" id="PS51900"/>
    </source>
</evidence>
<dbReference type="InterPro" id="IPR010998">
    <property type="entry name" value="Integrase_recombinase_N"/>
</dbReference>
<organism evidence="8 9">
    <name type="scientific">Sphingomonas oligophenolica</name>
    <dbReference type="NCBI Taxonomy" id="301154"/>
    <lineage>
        <taxon>Bacteria</taxon>
        <taxon>Pseudomonadati</taxon>
        <taxon>Pseudomonadota</taxon>
        <taxon>Alphaproteobacteria</taxon>
        <taxon>Sphingomonadales</taxon>
        <taxon>Sphingomonadaceae</taxon>
        <taxon>Sphingomonas</taxon>
    </lineage>
</organism>
<keyword evidence="9" id="KW-1185">Reference proteome</keyword>
<dbReference type="InterPro" id="IPR011010">
    <property type="entry name" value="DNA_brk_join_enz"/>
</dbReference>
<accession>A0A502CU60</accession>
<evidence type="ECO:0000256" key="5">
    <source>
        <dbReference type="SAM" id="MobiDB-lite"/>
    </source>
</evidence>
<dbReference type="Gene3D" id="1.10.150.130">
    <property type="match status" value="1"/>
</dbReference>
<sequence>MSGETEKEPREPLDAGKLKAAKPRERDYKLADTGGLYLFVSTSGHRTWRLKYRFGGKERRLLLGTYPDVGLKRARDLRDGAKQALRNGMDPGLEKTRARHSRKVGHENTFEQFAREWHATQVPRWKDVHADDVMTSMEQSLFAEIGGIPVDQIDERLLLHALRKVESRGAIETAHRLRQRAERVFRYAAAEGVKNSNPAVNVRDALKPVPPRKRRPALTDVTQIRNLIRSVDRAPASPVTRLSSRFLALTAQRPGMVRHAMWTEIEGIDWSRPDRPSPDALWTIPAEKMKQELDLREDDAFDHKVPLSAAAVEVLHVVRPFSSPKGPVFPGGRDMLAPLSENAVGYLYNREGWKNRHVPHGWRSSFSTVMNGRIERQFPGAERLLIDRLIIDLMLAHTPSGMSETELIYNRAAYMERRRELAEDWAALILEGADPVGSLVEGRRRRVER</sequence>
<evidence type="ECO:0000256" key="3">
    <source>
        <dbReference type="ARBA" id="ARBA00023125"/>
    </source>
</evidence>
<dbReference type="PROSITE" id="PS51900">
    <property type="entry name" value="CB"/>
    <property type="match status" value="1"/>
</dbReference>
<dbReference type="GO" id="GO:0006310">
    <property type="term" value="P:DNA recombination"/>
    <property type="evidence" value="ECO:0007669"/>
    <property type="project" value="InterPro"/>
</dbReference>
<evidence type="ECO:0000256" key="2">
    <source>
        <dbReference type="ARBA" id="ARBA00022908"/>
    </source>
</evidence>
<evidence type="ECO:0000256" key="4">
    <source>
        <dbReference type="PROSITE-ProRule" id="PRU01248"/>
    </source>
</evidence>
<dbReference type="InterPro" id="IPR053876">
    <property type="entry name" value="Phage_int_M"/>
</dbReference>
<dbReference type="RefSeq" id="WP_140866177.1">
    <property type="nucleotide sequence ID" value="NZ_RCZK01000001.1"/>
</dbReference>
<proteinExistence type="inferred from homology"/>
<dbReference type="Gene3D" id="3.30.160.390">
    <property type="entry name" value="Integrase, DNA-binding domain"/>
    <property type="match status" value="1"/>
</dbReference>
<feature type="domain" description="Core-binding (CB)" evidence="7">
    <location>
        <begin position="108"/>
        <end position="189"/>
    </location>
</feature>
<dbReference type="InterPro" id="IPR038488">
    <property type="entry name" value="Integrase_DNA-bd_sf"/>
</dbReference>
<evidence type="ECO:0000313" key="9">
    <source>
        <dbReference type="Proteomes" id="UP000318413"/>
    </source>
</evidence>
<dbReference type="InterPro" id="IPR044068">
    <property type="entry name" value="CB"/>
</dbReference>
<name>A0A502CU60_9SPHN</name>
<dbReference type="AlphaFoldDB" id="A0A502CU60"/>
<dbReference type="SUPFAM" id="SSF56349">
    <property type="entry name" value="DNA breaking-rejoining enzymes"/>
    <property type="match status" value="1"/>
</dbReference>
<evidence type="ECO:0000256" key="1">
    <source>
        <dbReference type="ARBA" id="ARBA00008857"/>
    </source>
</evidence>
<dbReference type="PANTHER" id="PTHR30629">
    <property type="entry name" value="PROPHAGE INTEGRASE"/>
    <property type="match status" value="1"/>
</dbReference>